<keyword evidence="3" id="KW-1185">Reference proteome</keyword>
<evidence type="ECO:0000256" key="1">
    <source>
        <dbReference type="SAM" id="MobiDB-lite"/>
    </source>
</evidence>
<organism evidence="2 3">
    <name type="scientific">Phytophthora fragariaefolia</name>
    <dbReference type="NCBI Taxonomy" id="1490495"/>
    <lineage>
        <taxon>Eukaryota</taxon>
        <taxon>Sar</taxon>
        <taxon>Stramenopiles</taxon>
        <taxon>Oomycota</taxon>
        <taxon>Peronosporomycetes</taxon>
        <taxon>Peronosporales</taxon>
        <taxon>Peronosporaceae</taxon>
        <taxon>Phytophthora</taxon>
    </lineage>
</organism>
<accession>A0A9W7D9P5</accession>
<gene>
    <name evidence="2" type="ORF">Pfra01_002834000</name>
</gene>
<protein>
    <submittedName>
        <fullName evidence="2">Unnamed protein product</fullName>
    </submittedName>
</protein>
<evidence type="ECO:0000313" key="2">
    <source>
        <dbReference type="EMBL" id="GMF67024.1"/>
    </source>
</evidence>
<dbReference type="AlphaFoldDB" id="A0A9W7D9P5"/>
<feature type="compositionally biased region" description="Polar residues" evidence="1">
    <location>
        <begin position="74"/>
        <end position="108"/>
    </location>
</feature>
<sequence>MHARYVWLTTILVEQLVENCMSTGHCPDAPSRHEACFIDIAAQLAMSTDIQATSVILHEHNQCHPTFYRAKDAQSVSVSETPMTSTGATKHVSPTSPPNLQYNDNRLP</sequence>
<dbReference type="EMBL" id="BSXT01008785">
    <property type="protein sequence ID" value="GMF67024.1"/>
    <property type="molecule type" value="Genomic_DNA"/>
</dbReference>
<feature type="region of interest" description="Disordered" evidence="1">
    <location>
        <begin position="73"/>
        <end position="108"/>
    </location>
</feature>
<evidence type="ECO:0000313" key="3">
    <source>
        <dbReference type="Proteomes" id="UP001165121"/>
    </source>
</evidence>
<name>A0A9W7D9P5_9STRA</name>
<proteinExistence type="predicted"/>
<comment type="caution">
    <text evidence="2">The sequence shown here is derived from an EMBL/GenBank/DDBJ whole genome shotgun (WGS) entry which is preliminary data.</text>
</comment>
<dbReference type="Proteomes" id="UP001165121">
    <property type="component" value="Unassembled WGS sequence"/>
</dbReference>
<reference evidence="2" key="1">
    <citation type="submission" date="2023-04" db="EMBL/GenBank/DDBJ databases">
        <title>Phytophthora fragariaefolia NBRC 109709.</title>
        <authorList>
            <person name="Ichikawa N."/>
            <person name="Sato H."/>
            <person name="Tonouchi N."/>
        </authorList>
    </citation>
    <scope>NUCLEOTIDE SEQUENCE</scope>
    <source>
        <strain evidence="2">NBRC 109709</strain>
    </source>
</reference>